<accession>A0ABR1K374</accession>
<reference evidence="3 4" key="1">
    <citation type="submission" date="2024-01" db="EMBL/GenBank/DDBJ databases">
        <title>A draft genome for the cacao thread blight pathogen Marasmiellus scandens.</title>
        <authorList>
            <person name="Baruah I.K."/>
            <person name="Leung J."/>
            <person name="Bukari Y."/>
            <person name="Amoako-Attah I."/>
            <person name="Meinhardt L.W."/>
            <person name="Bailey B.A."/>
            <person name="Cohen S.P."/>
        </authorList>
    </citation>
    <scope>NUCLEOTIDE SEQUENCE [LARGE SCALE GENOMIC DNA]</scope>
    <source>
        <strain evidence="3 4">GH-19</strain>
    </source>
</reference>
<feature type="compositionally biased region" description="Polar residues" evidence="1">
    <location>
        <begin position="69"/>
        <end position="84"/>
    </location>
</feature>
<organism evidence="3 4">
    <name type="scientific">Marasmiellus scandens</name>
    <dbReference type="NCBI Taxonomy" id="2682957"/>
    <lineage>
        <taxon>Eukaryota</taxon>
        <taxon>Fungi</taxon>
        <taxon>Dikarya</taxon>
        <taxon>Basidiomycota</taxon>
        <taxon>Agaricomycotina</taxon>
        <taxon>Agaricomycetes</taxon>
        <taxon>Agaricomycetidae</taxon>
        <taxon>Agaricales</taxon>
        <taxon>Marasmiineae</taxon>
        <taxon>Omphalotaceae</taxon>
        <taxon>Marasmiellus</taxon>
    </lineage>
</organism>
<evidence type="ECO:0000259" key="2">
    <source>
        <dbReference type="PROSITE" id="PS50238"/>
    </source>
</evidence>
<feature type="compositionally biased region" description="Polar residues" evidence="1">
    <location>
        <begin position="140"/>
        <end position="157"/>
    </location>
</feature>
<protein>
    <recommendedName>
        <fullName evidence="2">Rho-GAP domain-containing protein</fullName>
    </recommendedName>
</protein>
<feature type="domain" description="Rho-GAP" evidence="2">
    <location>
        <begin position="398"/>
        <end position="650"/>
    </location>
</feature>
<sequence>MVEKIIGSGIGLGPPPSTARHRIASHPSKLPIPPSSKIPRNATVSTACRVRQEYPKQSASRRVPDRSNGFPSISSSPNLNTSRLPTRIPSPTRLTAPRTILVPRSSIPAATSMPTLATSNKVPIGIANMVNKHCVNTPITSQGHVSSRTSSCAPESSRLQEPRHASHRRAVSAHLATPAVPAQSHYLENTRHRAVSSTSVLPIPASHVPIPTRTTESAISNNTITRQLSPSSALQGHILHHQLQSGHELTRSSLELQAQSRPSRPSQSPEPVPESRRFNKPHPTIILQHLQILVKDTNYCGQAQAQAQVLSLDADELIAVHEQEQMEKEGMMKEVYREMLSWERWREEEDGSHASASDGGSLKKGRLAVFAQPLRQIALYASTKAVSKVDASHDTGCNDFDRVHEGSEEVGYEHDLPILVCKCVQELSSRGEAAVSALLDIPYSTSGLEEKRAEASSRLGALVDIFDSSSHYHKFGINTSLASETTEDVWGLLEGFMSELPEAVVGSTQLDLGKRDASGHPNISDLNSSGNGITRALWECCVNNGDGPAKRVQMIARLLLRLLPSANLSLFAYLMGFVCWVVECRLGVLLSETENGILQKDRRVLEFVRTFGKWMFRPVACPSSGLDAHRDLGHEVVVMMVWFMRHWDMIENGLFDEIEEIKEAIETETTPRVSSEFVGISLGYGRNGGDAGGGDVTKRRDSDLLSLCSTTSSALGERLVEASDVDSDIKASFSQLRLTDISMSSLPPSSAVDGAPPGLDVLITESRTVTDVAAFHTPTNELRSRRRLRVTNRAATDDIDYDDAEDSASTLSSRATSVFLSDSVSRSPSTESSSPVHWTMTESPLPSPFDPLPSPYDRTQMADDYQHRETKRVLCEECSAGCAAHTYIKDLEKRLRELEEVLRLRDIGAKVRRRQLD</sequence>
<feature type="region of interest" description="Disordered" evidence="1">
    <location>
        <begin position="140"/>
        <end position="166"/>
    </location>
</feature>
<comment type="caution">
    <text evidence="3">The sequence shown here is derived from an EMBL/GenBank/DDBJ whole genome shotgun (WGS) entry which is preliminary data.</text>
</comment>
<feature type="region of interest" description="Disordered" evidence="1">
    <location>
        <begin position="821"/>
        <end position="849"/>
    </location>
</feature>
<feature type="region of interest" description="Disordered" evidence="1">
    <location>
        <begin position="1"/>
        <end position="92"/>
    </location>
</feature>
<feature type="compositionally biased region" description="Low complexity" evidence="1">
    <location>
        <begin position="259"/>
        <end position="269"/>
    </location>
</feature>
<keyword evidence="4" id="KW-1185">Reference proteome</keyword>
<dbReference type="PROSITE" id="PS50238">
    <property type="entry name" value="RHOGAP"/>
    <property type="match status" value="1"/>
</dbReference>
<dbReference type="InterPro" id="IPR008936">
    <property type="entry name" value="Rho_GTPase_activation_prot"/>
</dbReference>
<dbReference type="Proteomes" id="UP001498398">
    <property type="component" value="Unassembled WGS sequence"/>
</dbReference>
<evidence type="ECO:0000256" key="1">
    <source>
        <dbReference type="SAM" id="MobiDB-lite"/>
    </source>
</evidence>
<dbReference type="Gene3D" id="1.10.555.10">
    <property type="entry name" value="Rho GTPase activation protein"/>
    <property type="match status" value="1"/>
</dbReference>
<feature type="region of interest" description="Disordered" evidence="1">
    <location>
        <begin position="255"/>
        <end position="280"/>
    </location>
</feature>
<dbReference type="EMBL" id="JBANRG010000001">
    <property type="protein sequence ID" value="KAK7472016.1"/>
    <property type="molecule type" value="Genomic_DNA"/>
</dbReference>
<dbReference type="InterPro" id="IPR000198">
    <property type="entry name" value="RhoGAP_dom"/>
</dbReference>
<feature type="compositionally biased region" description="Low complexity" evidence="1">
    <location>
        <begin position="821"/>
        <end position="834"/>
    </location>
</feature>
<evidence type="ECO:0000313" key="4">
    <source>
        <dbReference type="Proteomes" id="UP001498398"/>
    </source>
</evidence>
<name>A0ABR1K374_9AGAR</name>
<proteinExistence type="predicted"/>
<gene>
    <name evidence="3" type="ORF">VKT23_000124</name>
</gene>
<evidence type="ECO:0000313" key="3">
    <source>
        <dbReference type="EMBL" id="KAK7472016.1"/>
    </source>
</evidence>